<proteinExistence type="predicted"/>
<dbReference type="AlphaFoldDB" id="A0A6H2Y440"/>
<accession>A0A6H2Y440</accession>
<organism evidence="1">
    <name type="scientific">Salmonella enterica subsp. enterica serovar Java</name>
    <dbReference type="NCBI Taxonomy" id="224729"/>
    <lineage>
        <taxon>Bacteria</taxon>
        <taxon>Pseudomonadati</taxon>
        <taxon>Pseudomonadota</taxon>
        <taxon>Gammaproteobacteria</taxon>
        <taxon>Enterobacterales</taxon>
        <taxon>Enterobacteriaceae</taxon>
        <taxon>Salmonella</taxon>
    </lineage>
</organism>
<comment type="caution">
    <text evidence="1">The sequence shown here is derived from an EMBL/GenBank/DDBJ whole genome shotgun (WGS) entry which is preliminary data.</text>
</comment>
<dbReference type="Proteomes" id="UP000839733">
    <property type="component" value="Unassembled WGS sequence"/>
</dbReference>
<sequence>MGQLPDSHKRSTRAVCRNVWMPSLTLHVRSYPLLRIAKGSFRWPRSDNAAWHLTPDEFNWLIADVDWLQV</sequence>
<dbReference type="EMBL" id="AAKVUB010000046">
    <property type="protein sequence ID" value="ECW2471120.1"/>
    <property type="molecule type" value="Genomic_DNA"/>
</dbReference>
<name>A0A6H2Y440_SALEB</name>
<protein>
    <submittedName>
        <fullName evidence="1">Uncharacterized protein</fullName>
    </submittedName>
</protein>
<reference evidence="1" key="1">
    <citation type="submission" date="2019-02" db="EMBL/GenBank/DDBJ databases">
        <authorList>
            <person name="Ashton P.M."/>
            <person name="Dallman T."/>
            <person name="Nair S."/>
            <person name="De Pinna E."/>
            <person name="Peters T."/>
            <person name="Grant K."/>
        </authorList>
    </citation>
    <scope>NUCLEOTIDE SEQUENCE [LARGE SCALE GENOMIC DNA]</scope>
    <source>
        <strain evidence="1">367309</strain>
    </source>
</reference>
<evidence type="ECO:0000313" key="1">
    <source>
        <dbReference type="EMBL" id="ECW2471120.1"/>
    </source>
</evidence>
<gene>
    <name evidence="1" type="ORF">EZX71_24855</name>
</gene>